<organism evidence="1 2">
    <name type="scientific">Solanum commersonii</name>
    <name type="common">Commerson's wild potato</name>
    <name type="synonym">Commerson's nightshade</name>
    <dbReference type="NCBI Taxonomy" id="4109"/>
    <lineage>
        <taxon>Eukaryota</taxon>
        <taxon>Viridiplantae</taxon>
        <taxon>Streptophyta</taxon>
        <taxon>Embryophyta</taxon>
        <taxon>Tracheophyta</taxon>
        <taxon>Spermatophyta</taxon>
        <taxon>Magnoliopsida</taxon>
        <taxon>eudicotyledons</taxon>
        <taxon>Gunneridae</taxon>
        <taxon>Pentapetalae</taxon>
        <taxon>asterids</taxon>
        <taxon>lamiids</taxon>
        <taxon>Solanales</taxon>
        <taxon>Solanaceae</taxon>
        <taxon>Solanoideae</taxon>
        <taxon>Solaneae</taxon>
        <taxon>Solanum</taxon>
    </lineage>
</organism>
<dbReference type="AlphaFoldDB" id="A0A9J5YGI6"/>
<sequence>MEYIMSTKVSLSQQADKFATSTGADVGVTLFSLRGKPCFNDSTNDRHVIILMSNQMSLRHFEDLDKELQALNKKEQNEYYYLRLCTQPKNYLKINTWRAEVDNEVSDGEA</sequence>
<accession>A0A9J5YGI6</accession>
<evidence type="ECO:0000313" key="2">
    <source>
        <dbReference type="Proteomes" id="UP000824120"/>
    </source>
</evidence>
<evidence type="ECO:0000313" key="1">
    <source>
        <dbReference type="EMBL" id="KAG5598951.1"/>
    </source>
</evidence>
<keyword evidence="2" id="KW-1185">Reference proteome</keyword>
<reference evidence="1 2" key="1">
    <citation type="submission" date="2020-09" db="EMBL/GenBank/DDBJ databases">
        <title>De no assembly of potato wild relative species, Solanum commersonii.</title>
        <authorList>
            <person name="Cho K."/>
        </authorList>
    </citation>
    <scope>NUCLEOTIDE SEQUENCE [LARGE SCALE GENOMIC DNA]</scope>
    <source>
        <strain evidence="1">LZ3.2</strain>
        <tissue evidence="1">Leaf</tissue>
    </source>
</reference>
<dbReference type="Proteomes" id="UP000824120">
    <property type="component" value="Chromosome 6"/>
</dbReference>
<gene>
    <name evidence="1" type="ORF">H5410_030321</name>
</gene>
<dbReference type="EMBL" id="JACXVP010000006">
    <property type="protein sequence ID" value="KAG5598951.1"/>
    <property type="molecule type" value="Genomic_DNA"/>
</dbReference>
<name>A0A9J5YGI6_SOLCO</name>
<comment type="caution">
    <text evidence="1">The sequence shown here is derived from an EMBL/GenBank/DDBJ whole genome shotgun (WGS) entry which is preliminary data.</text>
</comment>
<protein>
    <submittedName>
        <fullName evidence="1">Uncharacterized protein</fullName>
    </submittedName>
</protein>
<proteinExistence type="predicted"/>